<dbReference type="SUPFAM" id="SSF55961">
    <property type="entry name" value="Bet v1-like"/>
    <property type="match status" value="1"/>
</dbReference>
<name>A0ABT4TJ44_9ACTN</name>
<dbReference type="Proteomes" id="UP001165685">
    <property type="component" value="Unassembled WGS sequence"/>
</dbReference>
<dbReference type="Gene3D" id="3.30.530.20">
    <property type="match status" value="1"/>
</dbReference>
<keyword evidence="4" id="KW-1185">Reference proteome</keyword>
<comment type="similarity">
    <text evidence="1">Belongs to the AHA1 family.</text>
</comment>
<sequence length="167" mass="18533">MDGDAFEYTAFIATDPERLWRALTDPELTRRYWGAELRTDWHPGSTITWVEHGAEVDHPEQVVLAADPHRRLSYTWHTFTPEWAAAVGVAEDLRSVLAAESRSKATFTIDDLGPTVRLKLVHDGFDPGSTVLDMLREGWPAVISSLKTLLETGKPLPEPLGEGLDGA</sequence>
<proteinExistence type="inferred from homology"/>
<evidence type="ECO:0000259" key="2">
    <source>
        <dbReference type="Pfam" id="PF08327"/>
    </source>
</evidence>
<comment type="caution">
    <text evidence="3">The sequence shown here is derived from an EMBL/GenBank/DDBJ whole genome shotgun (WGS) entry which is preliminary data.</text>
</comment>
<feature type="domain" description="Activator of Hsp90 ATPase homologue 1/2-like C-terminal" evidence="2">
    <location>
        <begin position="14"/>
        <end position="151"/>
    </location>
</feature>
<reference evidence="3" key="1">
    <citation type="submission" date="2023-01" db="EMBL/GenBank/DDBJ databases">
        <title>Draft genome sequence of Nocardiopsis sp. LSu2-4 isolated from halophytes.</title>
        <authorList>
            <person name="Duangmal K."/>
            <person name="Chantavorakit T."/>
        </authorList>
    </citation>
    <scope>NUCLEOTIDE SEQUENCE</scope>
    <source>
        <strain evidence="3">LSu2-4</strain>
    </source>
</reference>
<dbReference type="InterPro" id="IPR023393">
    <property type="entry name" value="START-like_dom_sf"/>
</dbReference>
<dbReference type="CDD" id="cd08893">
    <property type="entry name" value="SRPBCC_CalC_Aha1-like_GntR-HTH"/>
    <property type="match status" value="1"/>
</dbReference>
<dbReference type="RefSeq" id="WP_270677292.1">
    <property type="nucleotide sequence ID" value="NZ_JAQFWP010000013.1"/>
</dbReference>
<dbReference type="EMBL" id="JAQFWP010000013">
    <property type="protein sequence ID" value="MDA2804723.1"/>
    <property type="molecule type" value="Genomic_DNA"/>
</dbReference>
<gene>
    <name evidence="3" type="ORF">O4U47_09385</name>
</gene>
<dbReference type="InterPro" id="IPR013538">
    <property type="entry name" value="ASHA1/2-like_C"/>
</dbReference>
<accession>A0ABT4TJ44</accession>
<evidence type="ECO:0000313" key="4">
    <source>
        <dbReference type="Proteomes" id="UP001165685"/>
    </source>
</evidence>
<evidence type="ECO:0000313" key="3">
    <source>
        <dbReference type="EMBL" id="MDA2804723.1"/>
    </source>
</evidence>
<organism evidence="3 4">
    <name type="scientific">Nocardiopsis suaedae</name>
    <dbReference type="NCBI Taxonomy" id="3018444"/>
    <lineage>
        <taxon>Bacteria</taxon>
        <taxon>Bacillati</taxon>
        <taxon>Actinomycetota</taxon>
        <taxon>Actinomycetes</taxon>
        <taxon>Streptosporangiales</taxon>
        <taxon>Nocardiopsidaceae</taxon>
        <taxon>Nocardiopsis</taxon>
    </lineage>
</organism>
<evidence type="ECO:0000256" key="1">
    <source>
        <dbReference type="ARBA" id="ARBA00006817"/>
    </source>
</evidence>
<protein>
    <submittedName>
        <fullName evidence="3">SRPBCC family protein</fullName>
    </submittedName>
</protein>
<dbReference type="Pfam" id="PF08327">
    <property type="entry name" value="AHSA1"/>
    <property type="match status" value="1"/>
</dbReference>